<keyword evidence="2" id="KW-0378">Hydrolase</keyword>
<keyword evidence="2" id="KW-0540">Nuclease</keyword>
<dbReference type="InterPro" id="IPR037883">
    <property type="entry name" value="Knr4/Smi1-like_sf"/>
</dbReference>
<organism evidence="2 3">
    <name type="scientific">Micromonospora zhanjiangensis</name>
    <dbReference type="NCBI Taxonomy" id="1522057"/>
    <lineage>
        <taxon>Bacteria</taxon>
        <taxon>Bacillati</taxon>
        <taxon>Actinomycetota</taxon>
        <taxon>Actinomycetes</taxon>
        <taxon>Micromonosporales</taxon>
        <taxon>Micromonosporaceae</taxon>
        <taxon>Micromonospora</taxon>
    </lineage>
</organism>
<proteinExistence type="predicted"/>
<gene>
    <name evidence="2" type="ORF">ACFOX0_14845</name>
</gene>
<evidence type="ECO:0000313" key="3">
    <source>
        <dbReference type="Proteomes" id="UP001595868"/>
    </source>
</evidence>
<dbReference type="InterPro" id="IPR032869">
    <property type="entry name" value="WHH_dom_containing"/>
</dbReference>
<keyword evidence="3" id="KW-1185">Reference proteome</keyword>
<dbReference type="InterPro" id="IPR018958">
    <property type="entry name" value="Knr4/Smi1-like_dom"/>
</dbReference>
<dbReference type="SUPFAM" id="SSF160631">
    <property type="entry name" value="SMI1/KNR4-like"/>
    <property type="match status" value="1"/>
</dbReference>
<reference evidence="3" key="1">
    <citation type="journal article" date="2019" name="Int. J. Syst. Evol. Microbiol.">
        <title>The Global Catalogue of Microorganisms (GCM) 10K type strain sequencing project: providing services to taxonomists for standard genome sequencing and annotation.</title>
        <authorList>
            <consortium name="The Broad Institute Genomics Platform"/>
            <consortium name="The Broad Institute Genome Sequencing Center for Infectious Disease"/>
            <person name="Wu L."/>
            <person name="Ma J."/>
        </authorList>
    </citation>
    <scope>NUCLEOTIDE SEQUENCE [LARGE SCALE GENOMIC DNA]</scope>
    <source>
        <strain evidence="3">2902at01</strain>
    </source>
</reference>
<feature type="domain" description="Knr4/Smi1-like" evidence="1">
    <location>
        <begin position="174"/>
        <end position="270"/>
    </location>
</feature>
<dbReference type="Gene3D" id="3.40.1580.10">
    <property type="entry name" value="SMI1/KNR4-like"/>
    <property type="match status" value="1"/>
</dbReference>
<dbReference type="Pfam" id="PF14414">
    <property type="entry name" value="WHH"/>
    <property type="match status" value="1"/>
</dbReference>
<evidence type="ECO:0000259" key="1">
    <source>
        <dbReference type="Pfam" id="PF09346"/>
    </source>
</evidence>
<protein>
    <submittedName>
        <fullName evidence="2">HNH endonuclease</fullName>
    </submittedName>
</protein>
<dbReference type="Proteomes" id="UP001595868">
    <property type="component" value="Unassembled WGS sequence"/>
</dbReference>
<sequence length="359" mass="38571">MTAPGPGDLLPGARFAMGVIHPGSPTLQVRYRPGVLVDPAGFPVWSLCARAVVELPPPEPGLTLDEIRVVDVLAANALLAATADADGGDPLWAPTGADGQAVPTPAGWCWAHVGNSRRLALVPAELHGSYLHAGGITTLPVTDRGLRVDAVPEPVGQADGDEVPDDVMELVGRMLGWPLPPAYQRFLAATNGAGPAEPAVLPGHGFVADQPLFGLAREDRHQDLTYALEWVRDRLTVDFLPIGYVQGGLLAVKVSGDDLDSVWYWDDDDPRAREAFGPDYISTHLLHRCADTIDDFWSALTRPARPLLDLAQRWAGDGLVSEVRDEATGAGLPAKLRPPWQPVTTQPYQDPLTRMFEAR</sequence>
<keyword evidence="2" id="KW-0255">Endonuclease</keyword>
<dbReference type="Pfam" id="PF09346">
    <property type="entry name" value="SMI1_KNR4"/>
    <property type="match status" value="1"/>
</dbReference>
<dbReference type="EMBL" id="JBHSBN010000008">
    <property type="protein sequence ID" value="MFC4107197.1"/>
    <property type="molecule type" value="Genomic_DNA"/>
</dbReference>
<dbReference type="GO" id="GO:0004519">
    <property type="term" value="F:endonuclease activity"/>
    <property type="evidence" value="ECO:0007669"/>
    <property type="project" value="UniProtKB-KW"/>
</dbReference>
<name>A0ABV8KMM9_9ACTN</name>
<accession>A0ABV8KMM9</accession>
<dbReference type="RefSeq" id="WP_377545819.1">
    <property type="nucleotide sequence ID" value="NZ_JBHSBN010000008.1"/>
</dbReference>
<comment type="caution">
    <text evidence="2">The sequence shown here is derived from an EMBL/GenBank/DDBJ whole genome shotgun (WGS) entry which is preliminary data.</text>
</comment>
<evidence type="ECO:0000313" key="2">
    <source>
        <dbReference type="EMBL" id="MFC4107197.1"/>
    </source>
</evidence>